<dbReference type="NCBIfam" id="TIGR00205">
    <property type="entry name" value="fliE"/>
    <property type="match status" value="1"/>
</dbReference>
<dbReference type="RefSeq" id="WP_166860070.1">
    <property type="nucleotide sequence ID" value="NZ_JAAQOM010000009.1"/>
</dbReference>
<keyword evidence="6" id="KW-0282">Flagellum</keyword>
<evidence type="ECO:0000256" key="4">
    <source>
        <dbReference type="HAMAP-Rule" id="MF_00724"/>
    </source>
</evidence>
<sequence>MSIEAIAAIGAELPDVVVPAAEVAQPTGFGAWFAQEVGAVNTNLVNADNDVRMLAAGQATSLHDVMIHMEEAKLSFQLLAQVRNRLLDAYQEVMRMQV</sequence>
<keyword evidence="7" id="KW-1185">Reference proteome</keyword>
<evidence type="ECO:0000256" key="2">
    <source>
        <dbReference type="ARBA" id="ARBA00009272"/>
    </source>
</evidence>
<keyword evidence="3 4" id="KW-0975">Bacterial flagellum</keyword>
<comment type="subcellular location">
    <subcellularLocation>
        <location evidence="1 4">Bacterial flagellum basal body</location>
    </subcellularLocation>
</comment>
<dbReference type="HAMAP" id="MF_00724">
    <property type="entry name" value="FliE"/>
    <property type="match status" value="1"/>
</dbReference>
<proteinExistence type="inferred from homology"/>
<evidence type="ECO:0000313" key="6">
    <source>
        <dbReference type="EMBL" id="NIA55039.1"/>
    </source>
</evidence>
<dbReference type="EMBL" id="JAAQOM010000009">
    <property type="protein sequence ID" value="NIA55039.1"/>
    <property type="molecule type" value="Genomic_DNA"/>
</dbReference>
<name>A0ABX0PCJ0_9BURK</name>
<dbReference type="Proteomes" id="UP000716322">
    <property type="component" value="Unassembled WGS sequence"/>
</dbReference>
<comment type="similarity">
    <text evidence="2 4">Belongs to the FliE family.</text>
</comment>
<evidence type="ECO:0000313" key="7">
    <source>
        <dbReference type="Proteomes" id="UP000716322"/>
    </source>
</evidence>
<keyword evidence="6" id="KW-0966">Cell projection</keyword>
<evidence type="ECO:0000256" key="1">
    <source>
        <dbReference type="ARBA" id="ARBA00004117"/>
    </source>
</evidence>
<dbReference type="PANTHER" id="PTHR34653">
    <property type="match status" value="1"/>
</dbReference>
<evidence type="ECO:0000256" key="5">
    <source>
        <dbReference type="NCBIfam" id="TIGR00205"/>
    </source>
</evidence>
<dbReference type="Pfam" id="PF02049">
    <property type="entry name" value="FliE"/>
    <property type="match status" value="1"/>
</dbReference>
<dbReference type="PRINTS" id="PR01006">
    <property type="entry name" value="FLGHOOKFLIE"/>
</dbReference>
<keyword evidence="6" id="KW-0969">Cilium</keyword>
<comment type="caution">
    <text evidence="6">The sequence shown here is derived from an EMBL/GenBank/DDBJ whole genome shotgun (WGS) entry which is preliminary data.</text>
</comment>
<organism evidence="6 7">
    <name type="scientific">Telluria antibiotica</name>
    <dbReference type="NCBI Taxonomy" id="2717319"/>
    <lineage>
        <taxon>Bacteria</taxon>
        <taxon>Pseudomonadati</taxon>
        <taxon>Pseudomonadota</taxon>
        <taxon>Betaproteobacteria</taxon>
        <taxon>Burkholderiales</taxon>
        <taxon>Oxalobacteraceae</taxon>
        <taxon>Telluria group</taxon>
        <taxon>Telluria</taxon>
    </lineage>
</organism>
<dbReference type="InterPro" id="IPR001624">
    <property type="entry name" value="FliE"/>
</dbReference>
<evidence type="ECO:0000256" key="3">
    <source>
        <dbReference type="ARBA" id="ARBA00023143"/>
    </source>
</evidence>
<accession>A0ABX0PCJ0</accession>
<dbReference type="PANTHER" id="PTHR34653:SF1">
    <property type="entry name" value="FLAGELLAR HOOK-BASAL BODY COMPLEX PROTEIN FLIE"/>
    <property type="match status" value="1"/>
</dbReference>
<protein>
    <recommendedName>
        <fullName evidence="4 5">Flagellar hook-basal body complex protein FliE</fullName>
    </recommendedName>
</protein>
<gene>
    <name evidence="4 6" type="primary">fliE</name>
    <name evidence="6" type="ORF">HAV22_15490</name>
</gene>
<reference evidence="6 7" key="1">
    <citation type="submission" date="2020-03" db="EMBL/GenBank/DDBJ databases">
        <title>Genome sequence of strain Massilia sp. TW-1.</title>
        <authorList>
            <person name="Chaudhary D.K."/>
        </authorList>
    </citation>
    <scope>NUCLEOTIDE SEQUENCE [LARGE SCALE GENOMIC DNA]</scope>
    <source>
        <strain evidence="6 7">TW-1</strain>
    </source>
</reference>